<dbReference type="Pfam" id="PF11987">
    <property type="entry name" value="IF-2"/>
    <property type="match status" value="1"/>
</dbReference>
<name>A0A493TKW8_ANAPP</name>
<evidence type="ECO:0000313" key="5">
    <source>
        <dbReference type="Proteomes" id="UP000016666"/>
    </source>
</evidence>
<dbReference type="PANTHER" id="PTHR43381">
    <property type="entry name" value="TRANSLATION INITIATION FACTOR IF-2-RELATED"/>
    <property type="match status" value="1"/>
</dbReference>
<dbReference type="GO" id="GO:0003743">
    <property type="term" value="F:translation initiation factor activity"/>
    <property type="evidence" value="ECO:0007669"/>
    <property type="project" value="TreeGrafter"/>
</dbReference>
<dbReference type="GeneTree" id="ENSGT00940000175281"/>
<reference evidence="4" key="2">
    <citation type="submission" date="2025-08" db="UniProtKB">
        <authorList>
            <consortium name="Ensembl"/>
        </authorList>
    </citation>
    <scope>IDENTIFICATION</scope>
</reference>
<sequence length="145" mass="17016">VSFFPDQQRAHEVVAWRTYVEQQEKMRKDGEVIEAKQKEHRVEYERKQQQLAHLTWRQRRALLYKTNKHLMFSKPKERTEVDKNVLSVIVKGDVDGSIEAILNILDSYDADDECRLDIIHFGMGDISETDISLAEAFNGECMFKN</sequence>
<protein>
    <recommendedName>
        <fullName evidence="3">Translation initiation factor IF- 2 domain-containing protein</fullName>
    </recommendedName>
</protein>
<dbReference type="Ensembl" id="ENSAPLT00000024616.1">
    <property type="protein sequence ID" value="ENSAPLP00000026408.1"/>
    <property type="gene ID" value="ENSAPLG00000023927.1"/>
</dbReference>
<dbReference type="Gene3D" id="3.40.50.10050">
    <property type="entry name" value="Translation initiation factor IF- 2, domain 3"/>
    <property type="match status" value="1"/>
</dbReference>
<evidence type="ECO:0000256" key="1">
    <source>
        <dbReference type="ARBA" id="ARBA00022741"/>
    </source>
</evidence>
<evidence type="ECO:0000256" key="2">
    <source>
        <dbReference type="ARBA" id="ARBA00023134"/>
    </source>
</evidence>
<dbReference type="STRING" id="8840.ENSAPLP00000026408"/>
<accession>A0A493TKW8</accession>
<feature type="domain" description="Translation initiation factor IF- 2" evidence="3">
    <location>
        <begin position="76"/>
        <end position="139"/>
    </location>
</feature>
<dbReference type="InterPro" id="IPR036925">
    <property type="entry name" value="TIF_IF2_dom3_sf"/>
</dbReference>
<evidence type="ECO:0000259" key="3">
    <source>
        <dbReference type="Pfam" id="PF11987"/>
    </source>
</evidence>
<organism evidence="4 5">
    <name type="scientific">Anas platyrhynchos platyrhynchos</name>
    <name type="common">Northern mallard</name>
    <dbReference type="NCBI Taxonomy" id="8840"/>
    <lineage>
        <taxon>Eukaryota</taxon>
        <taxon>Metazoa</taxon>
        <taxon>Chordata</taxon>
        <taxon>Craniata</taxon>
        <taxon>Vertebrata</taxon>
        <taxon>Euteleostomi</taxon>
        <taxon>Archelosauria</taxon>
        <taxon>Archosauria</taxon>
        <taxon>Dinosauria</taxon>
        <taxon>Saurischia</taxon>
        <taxon>Theropoda</taxon>
        <taxon>Coelurosauria</taxon>
        <taxon>Aves</taxon>
        <taxon>Neognathae</taxon>
        <taxon>Galloanserae</taxon>
        <taxon>Anseriformes</taxon>
        <taxon>Anatidae</taxon>
        <taxon>Anatinae</taxon>
        <taxon>Anas</taxon>
    </lineage>
</organism>
<dbReference type="OMA" id="PWGTSTH"/>
<evidence type="ECO:0000313" key="4">
    <source>
        <dbReference type="Ensembl" id="ENSAPLP00000026408.1"/>
    </source>
</evidence>
<dbReference type="Proteomes" id="UP000016666">
    <property type="component" value="Chromosome 3"/>
</dbReference>
<reference evidence="4" key="3">
    <citation type="submission" date="2025-09" db="UniProtKB">
        <authorList>
            <consortium name="Ensembl"/>
        </authorList>
    </citation>
    <scope>IDENTIFICATION</scope>
</reference>
<dbReference type="InterPro" id="IPR023115">
    <property type="entry name" value="TIF_IF2_dom3"/>
</dbReference>
<proteinExistence type="predicted"/>
<dbReference type="GO" id="GO:0005737">
    <property type="term" value="C:cytoplasm"/>
    <property type="evidence" value="ECO:0007669"/>
    <property type="project" value="TreeGrafter"/>
</dbReference>
<dbReference type="PANTHER" id="PTHR43381:SF20">
    <property type="entry name" value="TRANSLATION INITIATION FACTOR IF-2, MITOCHONDRIAL"/>
    <property type="match status" value="1"/>
</dbReference>
<dbReference type="SUPFAM" id="SSF52156">
    <property type="entry name" value="Initiation factor IF2/eIF5b, domain 3"/>
    <property type="match status" value="1"/>
</dbReference>
<reference evidence="4 5" key="1">
    <citation type="submission" date="2017-10" db="EMBL/GenBank/DDBJ databases">
        <title>A new Pekin duck reference genome.</title>
        <authorList>
            <person name="Hou Z.-C."/>
            <person name="Zhou Z.-K."/>
            <person name="Zhu F."/>
            <person name="Hou S.-S."/>
        </authorList>
    </citation>
    <scope>NUCLEOTIDE SEQUENCE [LARGE SCALE GENOMIC DNA]</scope>
</reference>
<dbReference type="AlphaFoldDB" id="A0A493TKW8"/>
<dbReference type="InterPro" id="IPR015760">
    <property type="entry name" value="TIF_IF2"/>
</dbReference>
<dbReference type="GO" id="GO:0005525">
    <property type="term" value="F:GTP binding"/>
    <property type="evidence" value="ECO:0007669"/>
    <property type="project" value="UniProtKB-KW"/>
</dbReference>
<keyword evidence="5" id="KW-1185">Reference proteome</keyword>
<keyword evidence="1" id="KW-0547">Nucleotide-binding</keyword>
<keyword evidence="2" id="KW-0342">GTP-binding</keyword>